<keyword evidence="2" id="KW-1185">Reference proteome</keyword>
<gene>
    <name evidence="1" type="ORF">FWK35_00001458</name>
</gene>
<comment type="caution">
    <text evidence="1">The sequence shown here is derived from an EMBL/GenBank/DDBJ whole genome shotgun (WGS) entry which is preliminary data.</text>
</comment>
<organism evidence="1 2">
    <name type="scientific">Aphis craccivora</name>
    <name type="common">Cowpea aphid</name>
    <dbReference type="NCBI Taxonomy" id="307492"/>
    <lineage>
        <taxon>Eukaryota</taxon>
        <taxon>Metazoa</taxon>
        <taxon>Ecdysozoa</taxon>
        <taxon>Arthropoda</taxon>
        <taxon>Hexapoda</taxon>
        <taxon>Insecta</taxon>
        <taxon>Pterygota</taxon>
        <taxon>Neoptera</taxon>
        <taxon>Paraneoptera</taxon>
        <taxon>Hemiptera</taxon>
        <taxon>Sternorrhyncha</taxon>
        <taxon>Aphidomorpha</taxon>
        <taxon>Aphidoidea</taxon>
        <taxon>Aphididae</taxon>
        <taxon>Aphidini</taxon>
        <taxon>Aphis</taxon>
        <taxon>Aphis</taxon>
    </lineage>
</organism>
<reference evidence="1 2" key="1">
    <citation type="submission" date="2019-08" db="EMBL/GenBank/DDBJ databases">
        <title>Whole genome of Aphis craccivora.</title>
        <authorList>
            <person name="Voronova N.V."/>
            <person name="Shulinski R.S."/>
            <person name="Bandarenka Y.V."/>
            <person name="Zhorov D.G."/>
            <person name="Warner D."/>
        </authorList>
    </citation>
    <scope>NUCLEOTIDE SEQUENCE [LARGE SCALE GENOMIC DNA]</scope>
    <source>
        <strain evidence="1">180601</strain>
        <tissue evidence="1">Whole Body</tissue>
    </source>
</reference>
<protein>
    <submittedName>
        <fullName evidence="1">Uncharacterized protein</fullName>
    </submittedName>
</protein>
<name>A0A6G0Z8K8_APHCR</name>
<proteinExistence type="predicted"/>
<dbReference type="Proteomes" id="UP000478052">
    <property type="component" value="Unassembled WGS sequence"/>
</dbReference>
<evidence type="ECO:0000313" key="2">
    <source>
        <dbReference type="Proteomes" id="UP000478052"/>
    </source>
</evidence>
<evidence type="ECO:0000313" key="1">
    <source>
        <dbReference type="EMBL" id="KAF0767154.1"/>
    </source>
</evidence>
<dbReference type="EMBL" id="VUJU01001030">
    <property type="protein sequence ID" value="KAF0767154.1"/>
    <property type="molecule type" value="Genomic_DNA"/>
</dbReference>
<sequence length="144" mass="17437">MEASLYVYGLHFYNDTTWHLTFYTEIYSVLDFSENNLKIQYRTVYFIESKKIIYWFDRFIILFNKKSYDILLKSKNTGIDRLDIRYKTIHLLETILFYIEVVLDSERSYECIDFTMLCVFFFVSVYKRTCRNNASNSNCRGGFL</sequence>
<dbReference type="AlphaFoldDB" id="A0A6G0Z8K8"/>
<accession>A0A6G0Z8K8</accession>